<dbReference type="PANTHER" id="PTHR24104:SF25">
    <property type="entry name" value="PROTEIN LIN-41"/>
    <property type="match status" value="1"/>
</dbReference>
<dbReference type="InterPro" id="IPR011042">
    <property type="entry name" value="6-blade_b-propeller_TolB-like"/>
</dbReference>
<evidence type="ECO:0000313" key="3">
    <source>
        <dbReference type="Proteomes" id="UP000230750"/>
    </source>
</evidence>
<evidence type="ECO:0000313" key="2">
    <source>
        <dbReference type="EMBL" id="PIK49539.1"/>
    </source>
</evidence>
<feature type="region of interest" description="Disordered" evidence="1">
    <location>
        <begin position="72"/>
        <end position="119"/>
    </location>
</feature>
<gene>
    <name evidence="2" type="ORF">BSL78_13601</name>
</gene>
<dbReference type="GO" id="GO:0008270">
    <property type="term" value="F:zinc ion binding"/>
    <property type="evidence" value="ECO:0007669"/>
    <property type="project" value="UniProtKB-KW"/>
</dbReference>
<accession>A0A2G8KNE8</accession>
<proteinExistence type="predicted"/>
<dbReference type="Proteomes" id="UP000230750">
    <property type="component" value="Unassembled WGS sequence"/>
</dbReference>
<organism evidence="2 3">
    <name type="scientific">Stichopus japonicus</name>
    <name type="common">Sea cucumber</name>
    <dbReference type="NCBI Taxonomy" id="307972"/>
    <lineage>
        <taxon>Eukaryota</taxon>
        <taxon>Metazoa</taxon>
        <taxon>Echinodermata</taxon>
        <taxon>Eleutherozoa</taxon>
        <taxon>Echinozoa</taxon>
        <taxon>Holothuroidea</taxon>
        <taxon>Aspidochirotacea</taxon>
        <taxon>Aspidochirotida</taxon>
        <taxon>Stichopodidae</taxon>
        <taxon>Apostichopus</taxon>
    </lineage>
</organism>
<reference evidence="2 3" key="1">
    <citation type="journal article" date="2017" name="PLoS Biol.">
        <title>The sea cucumber genome provides insights into morphological evolution and visceral regeneration.</title>
        <authorList>
            <person name="Zhang X."/>
            <person name="Sun L."/>
            <person name="Yuan J."/>
            <person name="Sun Y."/>
            <person name="Gao Y."/>
            <person name="Zhang L."/>
            <person name="Li S."/>
            <person name="Dai H."/>
            <person name="Hamel J.F."/>
            <person name="Liu C."/>
            <person name="Yu Y."/>
            <person name="Liu S."/>
            <person name="Lin W."/>
            <person name="Guo K."/>
            <person name="Jin S."/>
            <person name="Xu P."/>
            <person name="Storey K.B."/>
            <person name="Huan P."/>
            <person name="Zhang T."/>
            <person name="Zhou Y."/>
            <person name="Zhang J."/>
            <person name="Lin C."/>
            <person name="Li X."/>
            <person name="Xing L."/>
            <person name="Huo D."/>
            <person name="Sun M."/>
            <person name="Wang L."/>
            <person name="Mercier A."/>
            <person name="Li F."/>
            <person name="Yang H."/>
            <person name="Xiang J."/>
        </authorList>
    </citation>
    <scope>NUCLEOTIDE SEQUENCE [LARGE SCALE GENOMIC DNA]</scope>
    <source>
        <strain evidence="2">Shaxun</strain>
        <tissue evidence="2">Muscle</tissue>
    </source>
</reference>
<comment type="caution">
    <text evidence="2">The sequence shown here is derived from an EMBL/GenBank/DDBJ whole genome shotgun (WGS) entry which is preliminary data.</text>
</comment>
<dbReference type="AlphaFoldDB" id="A0A2G8KNE8"/>
<feature type="compositionally biased region" description="Polar residues" evidence="1">
    <location>
        <begin position="72"/>
        <end position="106"/>
    </location>
</feature>
<evidence type="ECO:0000256" key="1">
    <source>
        <dbReference type="SAM" id="MobiDB-lite"/>
    </source>
</evidence>
<keyword evidence="3" id="KW-1185">Reference proteome</keyword>
<dbReference type="SUPFAM" id="SSF63825">
    <property type="entry name" value="YWTD domain"/>
    <property type="match status" value="1"/>
</dbReference>
<dbReference type="InterPro" id="IPR050952">
    <property type="entry name" value="TRIM-NHL_E3_ligases"/>
</dbReference>
<dbReference type="Gene3D" id="2.120.10.30">
    <property type="entry name" value="TolB, C-terminal domain"/>
    <property type="match status" value="1"/>
</dbReference>
<dbReference type="PANTHER" id="PTHR24104">
    <property type="entry name" value="E3 UBIQUITIN-PROTEIN LIGASE NHLRC1-RELATED"/>
    <property type="match status" value="1"/>
</dbReference>
<sequence length="386" mass="44473">MIIYTGLLDAIQYAQKVLEELLAAVSGARLEMLEVTKRYELRQTIDEKTKSLHRAREMVTYAISCSQYRPLNQSSSDAADNTANDITGNFEDTVTDGSGSETGQEATDNEINESLPDTNEPPTFKKISGIFQPHDVTTFKNQIFILTDGGIYAYDMEGNRIKRYQEDGFKPFAALSWKSLCVTDKKSKCVITFDESLKEKKRFGKPYMIEPAGITSCERENCIFVLTGRKRESAEVAKFTSNGKYLRCYCSNRLEDPWHIKKSSSDEFFISDFARKAVDVYSNDFSYLYTVNTYKHCRGMDIDNKGNIYVALRDRGYKAQYECIVRYIEPKQNNSEMLEESPKPSFWQNQNKSLDFVRGLHYYRYQHMEFLMVVDPGNKRLKVISL</sequence>
<name>A0A2G8KNE8_STIJA</name>
<dbReference type="EMBL" id="MRZV01000461">
    <property type="protein sequence ID" value="PIK49539.1"/>
    <property type="molecule type" value="Genomic_DNA"/>
</dbReference>
<protein>
    <submittedName>
        <fullName evidence="2">Putative RING finger protein nhl-1-like</fullName>
    </submittedName>
</protein>